<gene>
    <name evidence="2" type="ORF">NQF78_18410</name>
</gene>
<proteinExistence type="predicted"/>
<dbReference type="Proteomes" id="UP001207830">
    <property type="component" value="Unassembled WGS sequence"/>
</dbReference>
<dbReference type="Pfam" id="PF20178">
    <property type="entry name" value="ToxA_N"/>
    <property type="match status" value="1"/>
</dbReference>
<comment type="caution">
    <text evidence="2">The sequence shown here is derived from an EMBL/GenBank/DDBJ whole genome shotgun (WGS) entry which is preliminary data.</text>
</comment>
<name>A0ABT3YXN1_9PSED</name>
<feature type="domain" description="Dermonecrotic toxin N-terminal" evidence="1">
    <location>
        <begin position="841"/>
        <end position="962"/>
    </location>
</feature>
<evidence type="ECO:0000259" key="1">
    <source>
        <dbReference type="Pfam" id="PF20178"/>
    </source>
</evidence>
<evidence type="ECO:0000313" key="2">
    <source>
        <dbReference type="EMBL" id="MCY0110276.1"/>
    </source>
</evidence>
<keyword evidence="3" id="KW-1185">Reference proteome</keyword>
<accession>A0ABT3YXN1</accession>
<dbReference type="EMBL" id="JANIGP010000015">
    <property type="protein sequence ID" value="MCY0110276.1"/>
    <property type="molecule type" value="Genomic_DNA"/>
</dbReference>
<evidence type="ECO:0000313" key="3">
    <source>
        <dbReference type="Proteomes" id="UP001207830"/>
    </source>
</evidence>
<organism evidence="2 3">
    <name type="scientific">Pseudomonas monsensis</name>
    <dbReference type="NCBI Taxonomy" id="2745509"/>
    <lineage>
        <taxon>Bacteria</taxon>
        <taxon>Pseudomonadati</taxon>
        <taxon>Pseudomonadota</taxon>
        <taxon>Gammaproteobacteria</taxon>
        <taxon>Pseudomonadales</taxon>
        <taxon>Pseudomonadaceae</taxon>
        <taxon>Pseudomonas</taxon>
    </lineage>
</organism>
<dbReference type="InterPro" id="IPR046673">
    <property type="entry name" value="ToxA_N"/>
</dbReference>
<sequence length="1170" mass="131951">MNFEKVENTALARQGEALSNIVKELELVPAFKVIVQDCLREAVAKIAPGVLVSKIHINALEGGGQKANAPMGRLLEVFLECLQRGEVPVYSPAIYAIYDYPGSTDSRDIIKGLDVTAVENILSDLLGNIATRYVSALKRYWEINEVSQSGYAYPKLSRKSALAVLQSVLFERELDSWTAHGEITQEERARISSTVQAGLTGMGYSVHIEGRNGSYVEQNSMFVVPLTNPVHEQLIPASEGAVVLYSPDRGIEKFASSLILQQALVSRLKWTDTREEFLQALPLDEREGFAYGYDVRFLKVHGNLFERYAEQTLHKAYRDVEYHLDRLNRGSSDLDGCMATVESTQSLPEITHHAKKRQAGLLKVVERNAWPDWLKTTSDTNQEVYVALQQRLLEAEVKHHQTTHGITSLKDYSRVAVEDFLSPGDDERVNPDNVPVDIIHTVPLVNGQKIELTERKTLTQVFMHGANDDAGSYKIIPRVFTDNPKMTPTNLMRAIQTLNIRVAYNTARRLLYSQSDVVESMREVFGRKTALTLFAAVLQKHVTSIAQDLAMRYNFGDDSIETMGVSLRGWIKPFKNLLVYRRKGVDAERNLHVLHMPGLTTGKEWYQFPDLKSLQHQIARWVVNKESWAYLKDQAYASDSANIERYYLHDSLHEMLQEWWWSAIEVKSFSEDGPLKGAVQNQISWDADQAEVATPQWYVKAKVADQRLLNRLNYDFKAVYHHAKEKLEIVPFKEFSRKLVSQELNRYLGRSGTVAEINPDEVWVKFHADSKISLTELFVQWQLWRSDVSVFQKFFSWVSPAGNYLTALAEQLRTASFWTFTGQPVEQLNAKVINDLIGLTPGEKYLQYLRENFLEPSDVDLKVKLFRKTKQNEMLRAALIQKIKGELSQEQFNWLQRLIDGFDHDLPRENVIAVGGKPGIGVYEFTLQGRALTGAYVFGRRVNNRDEFMVYVPNTPDGKDFFPLEQLAARLTGSAFRKVVMGLVRLEHQQIVKSLIDNYWDAKPLVTSTPDLTNSYPILSFRQQYRAKISHLIADTDFQTTSPSEAFWKDARILAEFALDVASMFIPPLGLAASVLRITTSVVQGIVASSQGLDDAANAYFASAWRGAIMLYVGKVGAIGSPVNPLALLSNVRDFADVVSAVTGVEVSISYVTAVAAPPMVVNSTTRLLN</sequence>
<dbReference type="RefSeq" id="WP_267804453.1">
    <property type="nucleotide sequence ID" value="NZ_JANIGP010000015.1"/>
</dbReference>
<reference evidence="2 3" key="1">
    <citation type="submission" date="2022-07" db="EMBL/GenBank/DDBJ databases">
        <title>Characterization of plant growth promoting rhizobacteria (PGPR) for use as bioinoculants in agriculture.</title>
        <authorList>
            <person name="Hassen A.I."/>
            <person name="Pierneef R."/>
        </authorList>
    </citation>
    <scope>NUCLEOTIDE SEQUENCE [LARGE SCALE GENOMIC DNA]</scope>
    <source>
        <strain evidence="2 3">SARCC-3054</strain>
    </source>
</reference>
<protein>
    <recommendedName>
        <fullName evidence="1">Dermonecrotic toxin N-terminal domain-containing protein</fullName>
    </recommendedName>
</protein>